<accession>A0A2J9UXY2</accession>
<evidence type="ECO:0000256" key="1">
    <source>
        <dbReference type="SAM" id="MobiDB-lite"/>
    </source>
</evidence>
<sequence>MDKYQQDPLKFYHFWSSVEQMVSELNLCEIGFRGKYERNEENERYKNAMGKNRKRKAPFPLREPGLVGGSHRQCGDQEK</sequence>
<comment type="caution">
    <text evidence="2">The sequence shown here is derived from an EMBL/GenBank/DDBJ whole genome shotgun (WGS) entry which is preliminary data.</text>
</comment>
<feature type="region of interest" description="Disordered" evidence="1">
    <location>
        <begin position="48"/>
        <end position="79"/>
    </location>
</feature>
<proteinExistence type="predicted"/>
<evidence type="ECO:0000313" key="2">
    <source>
        <dbReference type="EMBL" id="PNM56390.1"/>
    </source>
</evidence>
<name>A0A2J9UXY2_VIBMI</name>
<protein>
    <submittedName>
        <fullName evidence="2">Uncharacterized protein</fullName>
    </submittedName>
</protein>
<evidence type="ECO:0000313" key="3">
    <source>
        <dbReference type="Proteomes" id="UP000053748"/>
    </source>
</evidence>
<organism evidence="2 3">
    <name type="scientific">Vibrio mimicus</name>
    <dbReference type="NCBI Taxonomy" id="674"/>
    <lineage>
        <taxon>Bacteria</taxon>
        <taxon>Pseudomonadati</taxon>
        <taxon>Pseudomonadota</taxon>
        <taxon>Gammaproteobacteria</taxon>
        <taxon>Vibrionales</taxon>
        <taxon>Vibrionaceae</taxon>
        <taxon>Vibrio</taxon>
    </lineage>
</organism>
<dbReference type="Proteomes" id="UP000053748">
    <property type="component" value="Unassembled WGS sequence"/>
</dbReference>
<dbReference type="EMBL" id="LOSJ02000002">
    <property type="protein sequence ID" value="PNM56390.1"/>
    <property type="molecule type" value="Genomic_DNA"/>
</dbReference>
<reference evidence="2" key="1">
    <citation type="submission" date="2017-12" db="EMBL/GenBank/DDBJ databases">
        <title>FDA dAtabase for Regulatory Grade micrObial Sequences (FDA-ARGOS): Supporting development and validation of Infectious Disease Dx tests.</title>
        <authorList>
            <person name="Hoffmann M."/>
            <person name="Allard M."/>
            <person name="Evans P."/>
            <person name="Brown E."/>
            <person name="Tallon L.J."/>
            <person name="Sadzewicz L."/>
            <person name="Sengamalay N."/>
            <person name="Ott S."/>
            <person name="Godinez A."/>
            <person name="Nagaraj S."/>
            <person name="Vavikolanu K."/>
            <person name="Aluvathingal J."/>
            <person name="Nadendla S."/>
            <person name="Hobson J."/>
            <person name="Sichtig H."/>
        </authorList>
    </citation>
    <scope>NUCLEOTIDE SEQUENCE [LARGE SCALE GENOMIC DNA]</scope>
    <source>
        <strain evidence="2">FDAARGOS_113</strain>
    </source>
</reference>
<gene>
    <name evidence="2" type="ORF">AL544_010050</name>
</gene>
<keyword evidence="3" id="KW-1185">Reference proteome</keyword>
<dbReference type="AlphaFoldDB" id="A0A2J9UXY2"/>